<evidence type="ECO:0000313" key="6">
    <source>
        <dbReference type="Proteomes" id="UP000317093"/>
    </source>
</evidence>
<dbReference type="Gene3D" id="3.10.105.10">
    <property type="entry name" value="Dipeptide-binding Protein, Domain 3"/>
    <property type="match status" value="1"/>
</dbReference>
<dbReference type="RefSeq" id="WP_145253703.1">
    <property type="nucleotide sequence ID" value="NZ_CP036279.1"/>
</dbReference>
<gene>
    <name evidence="5" type="primary">dppA</name>
    <name evidence="5" type="ORF">Pan216_02640</name>
</gene>
<dbReference type="GO" id="GO:0030288">
    <property type="term" value="C:outer membrane-bounded periplasmic space"/>
    <property type="evidence" value="ECO:0007669"/>
    <property type="project" value="UniProtKB-ARBA"/>
</dbReference>
<dbReference type="AlphaFoldDB" id="A0A518AXI4"/>
<comment type="similarity">
    <text evidence="1">Belongs to the bacterial solute-binding protein 5 family.</text>
</comment>
<dbReference type="Proteomes" id="UP000317093">
    <property type="component" value="Chromosome"/>
</dbReference>
<keyword evidence="2" id="KW-0813">Transport</keyword>
<dbReference type="GO" id="GO:1904680">
    <property type="term" value="F:peptide transmembrane transporter activity"/>
    <property type="evidence" value="ECO:0007669"/>
    <property type="project" value="TreeGrafter"/>
</dbReference>
<dbReference type="Pfam" id="PF00496">
    <property type="entry name" value="SBP_bac_5"/>
    <property type="match status" value="1"/>
</dbReference>
<dbReference type="InterPro" id="IPR030678">
    <property type="entry name" value="Peptide/Ni-bd"/>
</dbReference>
<keyword evidence="3" id="KW-0732">Signal</keyword>
<dbReference type="GO" id="GO:0015833">
    <property type="term" value="P:peptide transport"/>
    <property type="evidence" value="ECO:0007669"/>
    <property type="project" value="TreeGrafter"/>
</dbReference>
<dbReference type="CDD" id="cd08493">
    <property type="entry name" value="PBP2_DppA_like"/>
    <property type="match status" value="1"/>
</dbReference>
<evidence type="ECO:0000256" key="2">
    <source>
        <dbReference type="ARBA" id="ARBA00022448"/>
    </source>
</evidence>
<evidence type="ECO:0000259" key="4">
    <source>
        <dbReference type="Pfam" id="PF00496"/>
    </source>
</evidence>
<keyword evidence="6" id="KW-1185">Reference proteome</keyword>
<dbReference type="InterPro" id="IPR039424">
    <property type="entry name" value="SBP_5"/>
</dbReference>
<dbReference type="PROSITE" id="PS51257">
    <property type="entry name" value="PROKAR_LIPOPROTEIN"/>
    <property type="match status" value="1"/>
</dbReference>
<evidence type="ECO:0000256" key="3">
    <source>
        <dbReference type="ARBA" id="ARBA00022729"/>
    </source>
</evidence>
<sequence length="522" mass="57763">MSRRWLMGLLGLLVGCGGGPSPTGSQTTLIFGRGNDSVTLDPADAEDGESAKIINNVFDTLVTYADDSSRIVPSLATSWQESDDRRSWTFTLREGVTFHDGTPFGPDAVKFTFERILDPDHPGNHGLKAPYRQDYAIIEEIASAASNEVTFKLKRPSGVFLANLATFSASIVSPSAVTEHAERFSVHPVGTGPFRFEEWIPEVKLTLAANEKYWGGAPGVERVIFKPIPEPTARLRQLRTGEIDMADGLTIPVRAEVRQDDSLKLLRVPGMNTAYFAMNNQRPPFNDVRVRRALGHAIDKEALVKSVYEGEAVIATSLIPPPMFAFNEHWKGIDYDPKRSRQLLEEAGVAKGTSFRLWVMPNSRPYMPAPDRVAAMIQEQLRQVGLEPEIHSPPWSQFLEQTGNGEHETALFGWITDNGDPDNFLFALLDKTNAEPPLARNVAFYLSEPVHELLLNAQQESDPDKRAQLYDQAQRLIDEDCPVVPLVHVDLAMALRANVKGYVINPVGIVRLKGVTVESGSK</sequence>
<evidence type="ECO:0000313" key="5">
    <source>
        <dbReference type="EMBL" id="QDU59436.1"/>
    </source>
</evidence>
<proteinExistence type="inferred from homology"/>
<dbReference type="Gene3D" id="3.90.76.10">
    <property type="entry name" value="Dipeptide-binding Protein, Domain 1"/>
    <property type="match status" value="1"/>
</dbReference>
<dbReference type="EMBL" id="CP036279">
    <property type="protein sequence ID" value="QDU59436.1"/>
    <property type="molecule type" value="Genomic_DNA"/>
</dbReference>
<dbReference type="KEGG" id="knv:Pan216_02640"/>
<accession>A0A518AXI4</accession>
<protein>
    <submittedName>
        <fullName evidence="5">Periplasmic dipeptide transport protein</fullName>
    </submittedName>
</protein>
<dbReference type="GO" id="GO:0043190">
    <property type="term" value="C:ATP-binding cassette (ABC) transporter complex"/>
    <property type="evidence" value="ECO:0007669"/>
    <property type="project" value="InterPro"/>
</dbReference>
<feature type="domain" description="Solute-binding protein family 5" evidence="4">
    <location>
        <begin position="71"/>
        <end position="434"/>
    </location>
</feature>
<dbReference type="InterPro" id="IPR000914">
    <property type="entry name" value="SBP_5_dom"/>
</dbReference>
<organism evidence="5 6">
    <name type="scientific">Kolteria novifilia</name>
    <dbReference type="NCBI Taxonomy" id="2527975"/>
    <lineage>
        <taxon>Bacteria</taxon>
        <taxon>Pseudomonadati</taxon>
        <taxon>Planctomycetota</taxon>
        <taxon>Planctomycetia</taxon>
        <taxon>Kolteriales</taxon>
        <taxon>Kolteriaceae</taxon>
        <taxon>Kolteria</taxon>
    </lineage>
</organism>
<dbReference type="PANTHER" id="PTHR30290">
    <property type="entry name" value="PERIPLASMIC BINDING COMPONENT OF ABC TRANSPORTER"/>
    <property type="match status" value="1"/>
</dbReference>
<reference evidence="5 6" key="1">
    <citation type="submission" date="2019-02" db="EMBL/GenBank/DDBJ databases">
        <title>Deep-cultivation of Planctomycetes and their phenomic and genomic characterization uncovers novel biology.</title>
        <authorList>
            <person name="Wiegand S."/>
            <person name="Jogler M."/>
            <person name="Boedeker C."/>
            <person name="Pinto D."/>
            <person name="Vollmers J."/>
            <person name="Rivas-Marin E."/>
            <person name="Kohn T."/>
            <person name="Peeters S.H."/>
            <person name="Heuer A."/>
            <person name="Rast P."/>
            <person name="Oberbeckmann S."/>
            <person name="Bunk B."/>
            <person name="Jeske O."/>
            <person name="Meyerdierks A."/>
            <person name="Storesund J.E."/>
            <person name="Kallscheuer N."/>
            <person name="Luecker S."/>
            <person name="Lage O.M."/>
            <person name="Pohl T."/>
            <person name="Merkel B.J."/>
            <person name="Hornburger P."/>
            <person name="Mueller R.-W."/>
            <person name="Bruemmer F."/>
            <person name="Labrenz M."/>
            <person name="Spormann A.M."/>
            <person name="Op den Camp H."/>
            <person name="Overmann J."/>
            <person name="Amann R."/>
            <person name="Jetten M.S.M."/>
            <person name="Mascher T."/>
            <person name="Medema M.H."/>
            <person name="Devos D.P."/>
            <person name="Kaster A.-K."/>
            <person name="Ovreas L."/>
            <person name="Rohde M."/>
            <person name="Galperin M.Y."/>
            <person name="Jogler C."/>
        </authorList>
    </citation>
    <scope>NUCLEOTIDE SEQUENCE [LARGE SCALE GENOMIC DNA]</scope>
    <source>
        <strain evidence="5 6">Pan216</strain>
    </source>
</reference>
<name>A0A518AXI4_9BACT</name>
<dbReference type="OrthoDB" id="48318at2"/>
<evidence type="ECO:0000256" key="1">
    <source>
        <dbReference type="ARBA" id="ARBA00005695"/>
    </source>
</evidence>
<dbReference type="Gene3D" id="3.40.190.10">
    <property type="entry name" value="Periplasmic binding protein-like II"/>
    <property type="match status" value="1"/>
</dbReference>
<dbReference type="PIRSF" id="PIRSF002741">
    <property type="entry name" value="MppA"/>
    <property type="match status" value="1"/>
</dbReference>
<dbReference type="SUPFAM" id="SSF53850">
    <property type="entry name" value="Periplasmic binding protein-like II"/>
    <property type="match status" value="1"/>
</dbReference>
<dbReference type="PANTHER" id="PTHR30290:SF9">
    <property type="entry name" value="OLIGOPEPTIDE-BINDING PROTEIN APPA"/>
    <property type="match status" value="1"/>
</dbReference>